<protein>
    <submittedName>
        <fullName evidence="2">DUF2252 domain-containing protein</fullName>
    </submittedName>
</protein>
<feature type="region of interest" description="Disordered" evidence="1">
    <location>
        <begin position="1"/>
        <end position="111"/>
    </location>
</feature>
<dbReference type="InterPro" id="IPR018721">
    <property type="entry name" value="DUF2252"/>
</dbReference>
<dbReference type="AlphaFoldDB" id="A0A4R8W3S5"/>
<accession>A0A4R8W3S5</accession>
<dbReference type="Pfam" id="PF10009">
    <property type="entry name" value="DUF2252"/>
    <property type="match status" value="1"/>
</dbReference>
<evidence type="ECO:0000313" key="3">
    <source>
        <dbReference type="Proteomes" id="UP000297907"/>
    </source>
</evidence>
<keyword evidence="3" id="KW-1185">Reference proteome</keyword>
<proteinExistence type="predicted"/>
<evidence type="ECO:0000313" key="2">
    <source>
        <dbReference type="EMBL" id="TFC01129.1"/>
    </source>
</evidence>
<dbReference type="PANTHER" id="PTHR39441">
    <property type="entry name" value="DUF2252 DOMAIN-CONTAINING PROTEIN"/>
    <property type="match status" value="1"/>
</dbReference>
<reference evidence="2 3" key="1">
    <citation type="submission" date="2019-03" db="EMBL/GenBank/DDBJ databases">
        <title>Genomics of glacier-inhabiting Cryobacterium strains.</title>
        <authorList>
            <person name="Liu Q."/>
            <person name="Xin Y.-H."/>
        </authorList>
    </citation>
    <scope>NUCLEOTIDE SEQUENCE [LARGE SCALE GENOMIC DNA]</scope>
    <source>
        <strain evidence="2 3">RHLS22-1</strain>
    </source>
</reference>
<dbReference type="EMBL" id="SOFL01000036">
    <property type="protein sequence ID" value="TFC01129.1"/>
    <property type="molecule type" value="Genomic_DNA"/>
</dbReference>
<dbReference type="OrthoDB" id="1491115at2"/>
<dbReference type="RefSeq" id="WP_134454107.1">
    <property type="nucleotide sequence ID" value="NZ_SOFL01000036.1"/>
</dbReference>
<organism evidence="2 3">
    <name type="scientific">Cryobacterium adonitolivorans</name>
    <dbReference type="NCBI Taxonomy" id="1259189"/>
    <lineage>
        <taxon>Bacteria</taxon>
        <taxon>Bacillati</taxon>
        <taxon>Actinomycetota</taxon>
        <taxon>Actinomycetes</taxon>
        <taxon>Micrococcales</taxon>
        <taxon>Microbacteriaceae</taxon>
        <taxon>Cryobacterium</taxon>
    </lineage>
</organism>
<comment type="caution">
    <text evidence="2">The sequence shown here is derived from an EMBL/GenBank/DDBJ whole genome shotgun (WGS) entry which is preliminary data.</text>
</comment>
<gene>
    <name evidence="2" type="ORF">E3O42_11775</name>
</gene>
<feature type="compositionally biased region" description="Basic and acidic residues" evidence="1">
    <location>
        <begin position="102"/>
        <end position="111"/>
    </location>
</feature>
<feature type="compositionally biased region" description="Low complexity" evidence="1">
    <location>
        <begin position="1"/>
        <end position="29"/>
    </location>
</feature>
<dbReference type="Proteomes" id="UP000297907">
    <property type="component" value="Unassembled WGS sequence"/>
</dbReference>
<evidence type="ECO:0000256" key="1">
    <source>
        <dbReference type="SAM" id="MobiDB-lite"/>
    </source>
</evidence>
<dbReference type="PANTHER" id="PTHR39441:SF1">
    <property type="entry name" value="DUF2252 DOMAIN-CONTAINING PROTEIN"/>
    <property type="match status" value="1"/>
</dbReference>
<feature type="compositionally biased region" description="Basic residues" evidence="1">
    <location>
        <begin position="30"/>
        <end position="41"/>
    </location>
</feature>
<name>A0A4R8W3S5_9MICO</name>
<sequence>MAKNSTAKSATAKRPTTKNQTTKTPTTRKPTAKKPTTKKPTTKSATVKRSTAKRSTAEASTAKRSAAKKAPAKKPTITQPYVTERAARGKAARLQTPLASHRGWEPAADRPDPVALIEEQNRTRVPDLVPVRHGRMMASPFTFYRGAAKIMATDLKDTPRAGLIVQLCGDAHLSNFGVFASPERNLLFDLNDFDETLPGPFEYDVLRMTASFTIAARNNGFSAADIRRVTLEAVRSYREGMAQFASMRTMDIWYARMSEEEMVAAMQMARATQKGKGARKASKALEKNTLKNTAKARSRDSMQALSKLAELVDGQYRIISQPPIVVPVRDLAESLGLAAVDVQAAVREQLQSYRQTLQDDRRQLLERFDVVDVAHKVVGVGSVGNRAFIALLQGRDEQDPLFLQVKEATASVLEDHLPKSVYEQPGERVVQGQRMMQAASDIFLGWTKGVQTDRYLYWRQLRDMKGSAVVEAMVPMGMNFYAHACGWTLARAHARSGDPVAIAAYLGKSDKFDRAIADFSTRYADQNEKDYQAFLDAVHSGWLEAREGV</sequence>